<reference evidence="1" key="2">
    <citation type="submission" date="2022-01" db="EMBL/GenBank/DDBJ databases">
        <authorList>
            <person name="Yamashiro T."/>
            <person name="Shiraishi A."/>
            <person name="Satake H."/>
            <person name="Nakayama K."/>
        </authorList>
    </citation>
    <scope>NUCLEOTIDE SEQUENCE</scope>
</reference>
<keyword evidence="2" id="KW-1185">Reference proteome</keyword>
<dbReference type="Proteomes" id="UP001151760">
    <property type="component" value="Unassembled WGS sequence"/>
</dbReference>
<name>A0ABQ5HIK2_9ASTR</name>
<protein>
    <submittedName>
        <fullName evidence="1">Uncharacterized protein</fullName>
    </submittedName>
</protein>
<sequence>MMEMWSKKGDELSLELSEDDDVPLVNGVLECALGAFGDGGCCVGDGVYHHLRVEVSGRRWSASSGSAFILDFFVVIELMRGQSVMKGERGRGGMMTFFDYAVFMRFACLNNRKWTHDSIDNVVNAIVEMRERFYNLSK</sequence>
<dbReference type="EMBL" id="BQNB010019662">
    <property type="protein sequence ID" value="GJT87723.1"/>
    <property type="molecule type" value="Genomic_DNA"/>
</dbReference>
<comment type="caution">
    <text evidence="1">The sequence shown here is derived from an EMBL/GenBank/DDBJ whole genome shotgun (WGS) entry which is preliminary data.</text>
</comment>
<evidence type="ECO:0000313" key="1">
    <source>
        <dbReference type="EMBL" id="GJT87723.1"/>
    </source>
</evidence>
<gene>
    <name evidence="1" type="ORF">Tco_1069440</name>
</gene>
<evidence type="ECO:0000313" key="2">
    <source>
        <dbReference type="Proteomes" id="UP001151760"/>
    </source>
</evidence>
<organism evidence="1 2">
    <name type="scientific">Tanacetum coccineum</name>
    <dbReference type="NCBI Taxonomy" id="301880"/>
    <lineage>
        <taxon>Eukaryota</taxon>
        <taxon>Viridiplantae</taxon>
        <taxon>Streptophyta</taxon>
        <taxon>Embryophyta</taxon>
        <taxon>Tracheophyta</taxon>
        <taxon>Spermatophyta</taxon>
        <taxon>Magnoliopsida</taxon>
        <taxon>eudicotyledons</taxon>
        <taxon>Gunneridae</taxon>
        <taxon>Pentapetalae</taxon>
        <taxon>asterids</taxon>
        <taxon>campanulids</taxon>
        <taxon>Asterales</taxon>
        <taxon>Asteraceae</taxon>
        <taxon>Asteroideae</taxon>
        <taxon>Anthemideae</taxon>
        <taxon>Anthemidinae</taxon>
        <taxon>Tanacetum</taxon>
    </lineage>
</organism>
<accession>A0ABQ5HIK2</accession>
<proteinExistence type="predicted"/>
<reference evidence="1" key="1">
    <citation type="journal article" date="2022" name="Int. J. Mol. Sci.">
        <title>Draft Genome of Tanacetum Coccineum: Genomic Comparison of Closely Related Tanacetum-Family Plants.</title>
        <authorList>
            <person name="Yamashiro T."/>
            <person name="Shiraishi A."/>
            <person name="Nakayama K."/>
            <person name="Satake H."/>
        </authorList>
    </citation>
    <scope>NUCLEOTIDE SEQUENCE</scope>
</reference>